<dbReference type="SMART" id="SM00054">
    <property type="entry name" value="EFh"/>
    <property type="match status" value="4"/>
</dbReference>
<proteinExistence type="predicted"/>
<dbReference type="Pfam" id="PF13202">
    <property type="entry name" value="EF-hand_5"/>
    <property type="match status" value="2"/>
</dbReference>
<evidence type="ECO:0000256" key="2">
    <source>
        <dbReference type="ARBA" id="ARBA00022737"/>
    </source>
</evidence>
<dbReference type="RefSeq" id="WP_152099568.1">
    <property type="nucleotide sequence ID" value="NZ_AP021861.1"/>
</dbReference>
<feature type="region of interest" description="Disordered" evidence="3">
    <location>
        <begin position="570"/>
        <end position="589"/>
    </location>
</feature>
<reference evidence="7" key="1">
    <citation type="submission" date="2019-10" db="EMBL/GenBank/DDBJ databases">
        <title>Lacipirellula parvula gen. nov., sp. nov., representing a lineage of planctomycetes widespread in freshwater anoxic habitats, and description of the family Lacipirellulaceae.</title>
        <authorList>
            <person name="Dedysh S.N."/>
            <person name="Kulichevskaya I.S."/>
            <person name="Beletsky A.V."/>
            <person name="Rakitin A.L."/>
            <person name="Mardanov A.V."/>
            <person name="Ivanova A.A."/>
            <person name="Saltykova V.X."/>
            <person name="Rijpstra W.I.C."/>
            <person name="Sinninghe Damste J.S."/>
            <person name="Ravin N.V."/>
        </authorList>
    </citation>
    <scope>NUCLEOTIDE SEQUENCE [LARGE SCALE GENOMIC DNA]</scope>
    <source>
        <strain evidence="7">PX69</strain>
    </source>
</reference>
<evidence type="ECO:0000259" key="5">
    <source>
        <dbReference type="PROSITE" id="PS50222"/>
    </source>
</evidence>
<dbReference type="InterPro" id="IPR002048">
    <property type="entry name" value="EF_hand_dom"/>
</dbReference>
<name>A0A5K7XBK6_9BACT</name>
<keyword evidence="2" id="KW-0677">Repeat</keyword>
<dbReference type="PANTHER" id="PTHR10827:SF98">
    <property type="entry name" value="45 KDA CALCIUM-BINDING PROTEIN"/>
    <property type="match status" value="1"/>
</dbReference>
<sequence>MPGLLRWLLMVCLLATVPGCAEKRTPAKTPPAKPAKAKAAETSTKDLPKAAEATKADNENKPDGKPAGNDAKAASKTKPANEAKVEPAVKETAKSAKEAASAPPSPPPPPERIAILTPGGPLLVDVTMTLDGRPFNEAFEARIDALLAAADSDGDGMPMWKELLENKTYLEEQSPGRPEMNAREQREAIAEYDLNEDAHVDRREAAKWLGRDNRAPAAAFKVRSNRAYVPNVRATSRVWQFLDRDGDGDLSAAELAGAGQALLDLDADDDQSLTMAELATLREQLIGQNGGSGAGDESTRDAAMHLQPGYVIERLDYLLPDLYSPHQALSPESFASLPKLFAQLDKSGEEWLDRDELDRLLMIDPHLRINVDFTTSTGERPMEAGTATVTLVDHQAELKALGTPPAGRLDFDLGGTRLAFSATDASGANFREMGGNAAAARDQIELFVHDREDALFELIDANGDGRLGAREMAMCRERLAARDANGDGALAAGELPYAMIVAFVRGATGGDDQFFLPPRVAAPQENKAPPWFRAADFNGDGDLSRREFLGSPEKFAELDGDRNGFIDEAEAKKATPAAEKPVEAKSPSS</sequence>
<dbReference type="GO" id="GO:0005509">
    <property type="term" value="F:calcium ion binding"/>
    <property type="evidence" value="ECO:0007669"/>
    <property type="project" value="InterPro"/>
</dbReference>
<gene>
    <name evidence="6" type="ORF">PLANPX_3500</name>
</gene>
<dbReference type="KEGG" id="lpav:PLANPX_3500"/>
<dbReference type="Gene3D" id="1.10.238.10">
    <property type="entry name" value="EF-hand"/>
    <property type="match status" value="3"/>
</dbReference>
<dbReference type="InterPro" id="IPR011992">
    <property type="entry name" value="EF-hand-dom_pair"/>
</dbReference>
<organism evidence="6 7">
    <name type="scientific">Lacipirellula parvula</name>
    <dbReference type="NCBI Taxonomy" id="2650471"/>
    <lineage>
        <taxon>Bacteria</taxon>
        <taxon>Pseudomonadati</taxon>
        <taxon>Planctomycetota</taxon>
        <taxon>Planctomycetia</taxon>
        <taxon>Pirellulales</taxon>
        <taxon>Lacipirellulaceae</taxon>
        <taxon>Lacipirellula</taxon>
    </lineage>
</organism>
<keyword evidence="7" id="KW-1185">Reference proteome</keyword>
<feature type="chain" id="PRO_5024957117" description="EF-hand domain-containing protein" evidence="4">
    <location>
        <begin position="24"/>
        <end position="589"/>
    </location>
</feature>
<evidence type="ECO:0000256" key="1">
    <source>
        <dbReference type="ARBA" id="ARBA00022723"/>
    </source>
</evidence>
<feature type="region of interest" description="Disordered" evidence="3">
    <location>
        <begin position="22"/>
        <end position="116"/>
    </location>
</feature>
<dbReference type="PANTHER" id="PTHR10827">
    <property type="entry name" value="RETICULOCALBIN"/>
    <property type="match status" value="1"/>
</dbReference>
<dbReference type="EMBL" id="AP021861">
    <property type="protein sequence ID" value="BBO33888.1"/>
    <property type="molecule type" value="Genomic_DNA"/>
</dbReference>
<keyword evidence="4" id="KW-0732">Signal</keyword>
<feature type="signal peptide" evidence="4">
    <location>
        <begin position="1"/>
        <end position="23"/>
    </location>
</feature>
<feature type="compositionally biased region" description="Basic and acidic residues" evidence="3">
    <location>
        <begin position="79"/>
        <end position="97"/>
    </location>
</feature>
<evidence type="ECO:0000313" key="7">
    <source>
        <dbReference type="Proteomes" id="UP000326837"/>
    </source>
</evidence>
<feature type="compositionally biased region" description="Basic and acidic residues" evidence="3">
    <location>
        <begin position="43"/>
        <end position="64"/>
    </location>
</feature>
<feature type="domain" description="EF-hand" evidence="5">
    <location>
        <begin position="230"/>
        <end position="265"/>
    </location>
</feature>
<dbReference type="AlphaFoldDB" id="A0A5K7XBK6"/>
<evidence type="ECO:0000313" key="6">
    <source>
        <dbReference type="EMBL" id="BBO33888.1"/>
    </source>
</evidence>
<accession>A0A5K7XBK6</accession>
<evidence type="ECO:0000256" key="4">
    <source>
        <dbReference type="SAM" id="SignalP"/>
    </source>
</evidence>
<protein>
    <recommendedName>
        <fullName evidence="5">EF-hand domain-containing protein</fullName>
    </recommendedName>
</protein>
<dbReference type="SUPFAM" id="SSF47473">
    <property type="entry name" value="EF-hand"/>
    <property type="match status" value="2"/>
</dbReference>
<evidence type="ECO:0000256" key="3">
    <source>
        <dbReference type="SAM" id="MobiDB-lite"/>
    </source>
</evidence>
<keyword evidence="1" id="KW-0479">Metal-binding</keyword>
<dbReference type="PROSITE" id="PS00018">
    <property type="entry name" value="EF_HAND_1"/>
    <property type="match status" value="3"/>
</dbReference>
<dbReference type="Proteomes" id="UP000326837">
    <property type="component" value="Chromosome"/>
</dbReference>
<dbReference type="InterPro" id="IPR018247">
    <property type="entry name" value="EF_Hand_1_Ca_BS"/>
</dbReference>
<dbReference type="PROSITE" id="PS50222">
    <property type="entry name" value="EF_HAND_2"/>
    <property type="match status" value="1"/>
</dbReference>